<reference evidence="8" key="1">
    <citation type="submission" date="2025-08" db="UniProtKB">
        <authorList>
            <consortium name="RefSeq"/>
        </authorList>
    </citation>
    <scope>IDENTIFICATION</scope>
</reference>
<proteinExistence type="inferred from homology"/>
<dbReference type="InterPro" id="IPR038340">
    <property type="entry name" value="MRP-L47_sf"/>
</dbReference>
<organism evidence="7 8">
    <name type="scientific">Aplysia californica</name>
    <name type="common">California sea hare</name>
    <dbReference type="NCBI Taxonomy" id="6500"/>
    <lineage>
        <taxon>Eukaryota</taxon>
        <taxon>Metazoa</taxon>
        <taxon>Spiralia</taxon>
        <taxon>Lophotrochozoa</taxon>
        <taxon>Mollusca</taxon>
        <taxon>Gastropoda</taxon>
        <taxon>Heterobranchia</taxon>
        <taxon>Euthyneura</taxon>
        <taxon>Tectipleura</taxon>
        <taxon>Aplysiida</taxon>
        <taxon>Aplysioidea</taxon>
        <taxon>Aplysiidae</taxon>
        <taxon>Aplysia</taxon>
    </lineage>
</organism>
<evidence type="ECO:0000256" key="6">
    <source>
        <dbReference type="ARBA" id="ARBA00035289"/>
    </source>
</evidence>
<comment type="subcellular location">
    <subcellularLocation>
        <location evidence="1">Mitochondrion</location>
    </subcellularLocation>
</comment>
<gene>
    <name evidence="8" type="primary">LOC101847323</name>
</gene>
<dbReference type="InterPro" id="IPR010729">
    <property type="entry name" value="Ribosomal_uL29_mit"/>
</dbReference>
<evidence type="ECO:0000256" key="1">
    <source>
        <dbReference type="ARBA" id="ARBA00004173"/>
    </source>
</evidence>
<dbReference type="GO" id="GO:0005840">
    <property type="term" value="C:ribosome"/>
    <property type="evidence" value="ECO:0007669"/>
    <property type="project" value="UniProtKB-KW"/>
</dbReference>
<evidence type="ECO:0000256" key="3">
    <source>
        <dbReference type="ARBA" id="ARBA00022980"/>
    </source>
</evidence>
<evidence type="ECO:0000256" key="4">
    <source>
        <dbReference type="ARBA" id="ARBA00023128"/>
    </source>
</evidence>
<sequence>MAALRHECLTLGRSVLSHLTKRHLHMIVPLTNRTACLTLPTSSLVQRISRVSPAISFHTSTTHHDLMEFFDRKDVWGEKSVPSGRPWRLDELRIKSSEDLHKLWYVLLKERNMLMTMEAEYNRNSELFPNPERIDKVEESMENILEVVKERDDAVSLLETGKPKQPEGGYVRDVLGRVVYKRFQEQAVPPHMNKVHRLMYPKAFHKENLKYLALYREKIARHKWYWYNRRLEKNKDLVKKFPHLEDKMYVEKPEEPKI</sequence>
<name>A0ABM0JJ66_APLCA</name>
<protein>
    <recommendedName>
        <fullName evidence="6">Large ribosomal subunit protein uL29m</fullName>
    </recommendedName>
</protein>
<accession>A0ABM0JJ66</accession>
<dbReference type="RefSeq" id="XP_005094862.2">
    <property type="nucleotide sequence ID" value="XM_005094805.3"/>
</dbReference>
<keyword evidence="7" id="KW-1185">Reference proteome</keyword>
<dbReference type="Gene3D" id="6.10.330.20">
    <property type="match status" value="1"/>
</dbReference>
<evidence type="ECO:0000256" key="2">
    <source>
        <dbReference type="ARBA" id="ARBA00009254"/>
    </source>
</evidence>
<evidence type="ECO:0000313" key="7">
    <source>
        <dbReference type="Proteomes" id="UP000694888"/>
    </source>
</evidence>
<keyword evidence="5" id="KW-0687">Ribonucleoprotein</keyword>
<evidence type="ECO:0000313" key="8">
    <source>
        <dbReference type="RefSeq" id="XP_005094862.2"/>
    </source>
</evidence>
<dbReference type="PANTHER" id="PTHR21183">
    <property type="entry name" value="RIBOSOMAL PROTEIN L47, MITOCHONDRIAL-RELATED"/>
    <property type="match status" value="1"/>
</dbReference>
<dbReference type="GeneID" id="101847323"/>
<dbReference type="PANTHER" id="PTHR21183:SF18">
    <property type="entry name" value="LARGE RIBOSOMAL SUBUNIT PROTEIN UL29M"/>
    <property type="match status" value="1"/>
</dbReference>
<keyword evidence="4" id="KW-0496">Mitochondrion</keyword>
<comment type="similarity">
    <text evidence="2">Belongs to the universal ribosomal protein uL29 family.</text>
</comment>
<keyword evidence="3 8" id="KW-0689">Ribosomal protein</keyword>
<evidence type="ECO:0000256" key="5">
    <source>
        <dbReference type="ARBA" id="ARBA00023274"/>
    </source>
</evidence>
<dbReference type="Proteomes" id="UP000694888">
    <property type="component" value="Unplaced"/>
</dbReference>
<dbReference type="Pfam" id="PF06984">
    <property type="entry name" value="MRP-L47"/>
    <property type="match status" value="1"/>
</dbReference>